<feature type="domain" description="PpiC" evidence="16">
    <location>
        <begin position="243"/>
        <end position="352"/>
    </location>
</feature>
<gene>
    <name evidence="17" type="ORF">GCM10007276_22140</name>
</gene>
<dbReference type="InterPro" id="IPR052029">
    <property type="entry name" value="PpiD_chaperone"/>
</dbReference>
<dbReference type="PANTHER" id="PTHR47529:SF1">
    <property type="entry name" value="PERIPLASMIC CHAPERONE PPID"/>
    <property type="match status" value="1"/>
</dbReference>
<dbReference type="GO" id="GO:0005886">
    <property type="term" value="C:plasma membrane"/>
    <property type="evidence" value="ECO:0007669"/>
    <property type="project" value="UniProtKB-SubCell"/>
</dbReference>
<evidence type="ECO:0000256" key="6">
    <source>
        <dbReference type="ARBA" id="ARBA00022989"/>
    </source>
</evidence>
<dbReference type="InterPro" id="IPR027304">
    <property type="entry name" value="Trigger_fact/SurA_dom_sf"/>
</dbReference>
<dbReference type="Proteomes" id="UP000602745">
    <property type="component" value="Unassembled WGS sequence"/>
</dbReference>
<dbReference type="Pfam" id="PF13624">
    <property type="entry name" value="SurA_N_3"/>
    <property type="match status" value="1"/>
</dbReference>
<evidence type="ECO:0000256" key="10">
    <source>
        <dbReference type="ARBA" id="ARBA00031484"/>
    </source>
</evidence>
<evidence type="ECO:0000256" key="8">
    <source>
        <dbReference type="ARBA" id="ARBA00023186"/>
    </source>
</evidence>
<accession>A0A8J3DWX9</accession>
<keyword evidence="5 15" id="KW-0812">Transmembrane</keyword>
<reference evidence="17" key="2">
    <citation type="submission" date="2020-09" db="EMBL/GenBank/DDBJ databases">
        <authorList>
            <person name="Sun Q."/>
            <person name="Sedlacek I."/>
        </authorList>
    </citation>
    <scope>NUCLEOTIDE SEQUENCE</scope>
    <source>
        <strain evidence="17">CCM 7684</strain>
    </source>
</reference>
<keyword evidence="6 15" id="KW-1133">Transmembrane helix</keyword>
<dbReference type="PROSITE" id="PS50198">
    <property type="entry name" value="PPIC_PPIASE_2"/>
    <property type="match status" value="1"/>
</dbReference>
<evidence type="ECO:0000256" key="15">
    <source>
        <dbReference type="SAM" id="Phobius"/>
    </source>
</evidence>
<protein>
    <recommendedName>
        <fullName evidence="2">Parvulin-like PPIase</fullName>
    </recommendedName>
    <alternativeName>
        <fullName evidence="9">Peptidyl-prolyl cis-trans isomerase plp</fullName>
    </alternativeName>
    <alternativeName>
        <fullName evidence="12">Periplasmic chaperone PpiD</fullName>
    </alternativeName>
    <alternativeName>
        <fullName evidence="13">Periplasmic folding chaperone</fullName>
    </alternativeName>
    <alternativeName>
        <fullName evidence="10">Rotamase plp</fullName>
    </alternativeName>
</protein>
<evidence type="ECO:0000256" key="4">
    <source>
        <dbReference type="ARBA" id="ARBA00022519"/>
    </source>
</evidence>
<evidence type="ECO:0000256" key="11">
    <source>
        <dbReference type="ARBA" id="ARBA00038408"/>
    </source>
</evidence>
<dbReference type="Gene3D" id="3.10.50.40">
    <property type="match status" value="1"/>
</dbReference>
<sequence length="631" mass="68186">MLRALRSRSAGWVAKTLLLLLIASFAVWGIGDVFRSVTQANVAEVGDREISQQEFRQGFDNALRQAASQLGRQPTPAEGRMLGLDRQVLGEMMAEAALDQTARQMKLNVTDETVVDSVRDDPSFAPGGTFDVDRFRRVLAANGLSEAAFVDLQRDFLRRRQIIEGLASDVRAPRPMLEAAHHYTNEKRSISYLTVGTSALGEVALPDETALRAFFEERKAAFRAPEYRKLTLLPLSPGALANPSTVSEEDLRKRYEEQQSRFAQAERRTIDQLRFGSTEEAAAAKQSLASGKSFEDLVAEQGQTVEAISLGTLRRNEVIDPAVAEAAFSLAEGAVSGPVAGSFGPALVRVRAIEGGTTRPFDDVRQELATEIANERAQADVGSKHDAIEEDRLGGLTLSEIASKQGLEVQTVEAVDAEGRGTDGNTVSLPQADGLLQQAFEAEVGLENEALRTPGNGYLWYEVADVTPSRDRTFEEARARVEEAWRNEETAKRLAAKASDIVKKLTDGAPLADVAAEEKLTVETAAGLTREQGAGDLGRVVATQVFATPVNGFGEVQGNQENTRIVFQVTGSEVPPFDPESEAAKQMAGRLSVMMEGDLATTYVLQRQNELGSSIDQTALNAALGGSAEAY</sequence>
<dbReference type="PANTHER" id="PTHR47529">
    <property type="entry name" value="PEPTIDYL-PROLYL CIS-TRANS ISOMERASE D"/>
    <property type="match status" value="1"/>
</dbReference>
<dbReference type="EMBL" id="BMCP01000002">
    <property type="protein sequence ID" value="GGE44572.1"/>
    <property type="molecule type" value="Genomic_DNA"/>
</dbReference>
<evidence type="ECO:0000259" key="16">
    <source>
        <dbReference type="PROSITE" id="PS50198"/>
    </source>
</evidence>
<organism evidence="17 18">
    <name type="scientific">Agaricicola taiwanensis</name>
    <dbReference type="NCBI Taxonomy" id="591372"/>
    <lineage>
        <taxon>Bacteria</taxon>
        <taxon>Pseudomonadati</taxon>
        <taxon>Pseudomonadota</taxon>
        <taxon>Alphaproteobacteria</taxon>
        <taxon>Rhodobacterales</taxon>
        <taxon>Paracoccaceae</taxon>
        <taxon>Agaricicola</taxon>
    </lineage>
</organism>
<keyword evidence="14 17" id="KW-0413">Isomerase</keyword>
<evidence type="ECO:0000256" key="5">
    <source>
        <dbReference type="ARBA" id="ARBA00022692"/>
    </source>
</evidence>
<proteinExistence type="inferred from homology"/>
<dbReference type="InterPro" id="IPR000297">
    <property type="entry name" value="PPIase_PpiC"/>
</dbReference>
<evidence type="ECO:0000256" key="1">
    <source>
        <dbReference type="ARBA" id="ARBA00004382"/>
    </source>
</evidence>
<keyword evidence="8" id="KW-0143">Chaperone</keyword>
<keyword evidence="18" id="KW-1185">Reference proteome</keyword>
<evidence type="ECO:0000256" key="13">
    <source>
        <dbReference type="ARBA" id="ARBA00042775"/>
    </source>
</evidence>
<comment type="similarity">
    <text evidence="11">Belongs to the PpiD chaperone family.</text>
</comment>
<evidence type="ECO:0000256" key="7">
    <source>
        <dbReference type="ARBA" id="ARBA00023136"/>
    </source>
</evidence>
<dbReference type="Gene3D" id="1.10.4030.10">
    <property type="entry name" value="Porin chaperone SurA, peptide-binding domain"/>
    <property type="match status" value="1"/>
</dbReference>
<keyword evidence="4" id="KW-0997">Cell inner membrane</keyword>
<dbReference type="Pfam" id="PF13145">
    <property type="entry name" value="Rotamase_2"/>
    <property type="match status" value="1"/>
</dbReference>
<dbReference type="RefSeq" id="WP_188409791.1">
    <property type="nucleotide sequence ID" value="NZ_BMCP01000002.1"/>
</dbReference>
<comment type="subcellular location">
    <subcellularLocation>
        <location evidence="1">Cell inner membrane</location>
        <topology evidence="1">Single-pass type II membrane protein</topology>
        <orientation evidence="1">Periplasmic side</orientation>
    </subcellularLocation>
</comment>
<evidence type="ECO:0000313" key="17">
    <source>
        <dbReference type="EMBL" id="GGE44572.1"/>
    </source>
</evidence>
<keyword evidence="3" id="KW-1003">Cell membrane</keyword>
<evidence type="ECO:0000313" key="18">
    <source>
        <dbReference type="Proteomes" id="UP000602745"/>
    </source>
</evidence>
<evidence type="ECO:0000256" key="3">
    <source>
        <dbReference type="ARBA" id="ARBA00022475"/>
    </source>
</evidence>
<evidence type="ECO:0000256" key="12">
    <source>
        <dbReference type="ARBA" id="ARBA00040743"/>
    </source>
</evidence>
<dbReference type="SUPFAM" id="SSF109998">
    <property type="entry name" value="Triger factor/SurA peptide-binding domain-like"/>
    <property type="match status" value="1"/>
</dbReference>
<keyword evidence="7 15" id="KW-0472">Membrane</keyword>
<dbReference type="SUPFAM" id="SSF54534">
    <property type="entry name" value="FKBP-like"/>
    <property type="match status" value="1"/>
</dbReference>
<evidence type="ECO:0000256" key="2">
    <source>
        <dbReference type="ARBA" id="ARBA00018370"/>
    </source>
</evidence>
<evidence type="ECO:0000256" key="14">
    <source>
        <dbReference type="PROSITE-ProRule" id="PRU00278"/>
    </source>
</evidence>
<dbReference type="AlphaFoldDB" id="A0A8J3DWX9"/>
<name>A0A8J3DWX9_9RHOB</name>
<dbReference type="InterPro" id="IPR046357">
    <property type="entry name" value="PPIase_dom_sf"/>
</dbReference>
<keyword evidence="14" id="KW-0697">Rotamase</keyword>
<comment type="caution">
    <text evidence="17">The sequence shown here is derived from an EMBL/GenBank/DDBJ whole genome shotgun (WGS) entry which is preliminary data.</text>
</comment>
<evidence type="ECO:0000256" key="9">
    <source>
        <dbReference type="ARBA" id="ARBA00030642"/>
    </source>
</evidence>
<feature type="transmembrane region" description="Helical" evidence="15">
    <location>
        <begin position="12"/>
        <end position="31"/>
    </location>
</feature>
<reference evidence="17" key="1">
    <citation type="journal article" date="2014" name="Int. J. Syst. Evol. Microbiol.">
        <title>Complete genome sequence of Corynebacterium casei LMG S-19264T (=DSM 44701T), isolated from a smear-ripened cheese.</title>
        <authorList>
            <consortium name="US DOE Joint Genome Institute (JGI-PGF)"/>
            <person name="Walter F."/>
            <person name="Albersmeier A."/>
            <person name="Kalinowski J."/>
            <person name="Ruckert C."/>
        </authorList>
    </citation>
    <scope>NUCLEOTIDE SEQUENCE</scope>
    <source>
        <strain evidence="17">CCM 7684</strain>
    </source>
</reference>
<dbReference type="GO" id="GO:0003755">
    <property type="term" value="F:peptidyl-prolyl cis-trans isomerase activity"/>
    <property type="evidence" value="ECO:0007669"/>
    <property type="project" value="UniProtKB-KW"/>
</dbReference>